<reference evidence="1 2" key="1">
    <citation type="journal article" date="2020" name="BMC Genomics">
        <title>Intraspecific diversification of the crop wild relative Brassica cretica Lam. using demographic model selection.</title>
        <authorList>
            <person name="Kioukis A."/>
            <person name="Michalopoulou V.A."/>
            <person name="Briers L."/>
            <person name="Pirintsos S."/>
            <person name="Studholme D.J."/>
            <person name="Pavlidis P."/>
            <person name="Sarris P.F."/>
        </authorList>
    </citation>
    <scope>NUCLEOTIDE SEQUENCE [LARGE SCALE GENOMIC DNA]</scope>
    <source>
        <strain evidence="2">cv. PFS-1207/04</strain>
    </source>
</reference>
<sequence length="145" mass="15984">MNPLWYFGSRRLLLKNVSGSVSSLQLPAPMCAQDTTTAATRQAYPLQHLSFKTSLLATALFFLRNRRSQPCFVFLVVVSAWPCSAPPVTVSGSKATRSSKSSLSRDSLLHHRHLLHESPSSSISVVSLRHALVSVVLRSPRGRRD</sequence>
<accession>A0ABQ7D843</accession>
<gene>
    <name evidence="1" type="ORF">DY000_02015043</name>
</gene>
<evidence type="ECO:0000313" key="1">
    <source>
        <dbReference type="EMBL" id="KAF3567961.1"/>
    </source>
</evidence>
<organism evidence="1 2">
    <name type="scientific">Brassica cretica</name>
    <name type="common">Mustard</name>
    <dbReference type="NCBI Taxonomy" id="69181"/>
    <lineage>
        <taxon>Eukaryota</taxon>
        <taxon>Viridiplantae</taxon>
        <taxon>Streptophyta</taxon>
        <taxon>Embryophyta</taxon>
        <taxon>Tracheophyta</taxon>
        <taxon>Spermatophyta</taxon>
        <taxon>Magnoliopsida</taxon>
        <taxon>eudicotyledons</taxon>
        <taxon>Gunneridae</taxon>
        <taxon>Pentapetalae</taxon>
        <taxon>rosids</taxon>
        <taxon>malvids</taxon>
        <taxon>Brassicales</taxon>
        <taxon>Brassicaceae</taxon>
        <taxon>Brassiceae</taxon>
        <taxon>Brassica</taxon>
    </lineage>
</organism>
<proteinExistence type="predicted"/>
<dbReference type="EMBL" id="QGKV02000759">
    <property type="protein sequence ID" value="KAF3567961.1"/>
    <property type="molecule type" value="Genomic_DNA"/>
</dbReference>
<name>A0ABQ7D843_BRACR</name>
<keyword evidence="2" id="KW-1185">Reference proteome</keyword>
<dbReference type="Proteomes" id="UP000266723">
    <property type="component" value="Unassembled WGS sequence"/>
</dbReference>
<evidence type="ECO:0000313" key="2">
    <source>
        <dbReference type="Proteomes" id="UP000266723"/>
    </source>
</evidence>
<comment type="caution">
    <text evidence="1">The sequence shown here is derived from an EMBL/GenBank/DDBJ whole genome shotgun (WGS) entry which is preliminary data.</text>
</comment>
<protein>
    <submittedName>
        <fullName evidence="1">Uncharacterized protein</fullName>
    </submittedName>
</protein>